<dbReference type="Gene3D" id="1.10.8.500">
    <property type="entry name" value="HAMP domain in histidine kinase"/>
    <property type="match status" value="1"/>
</dbReference>
<dbReference type="EMBL" id="CP117255">
    <property type="protein sequence ID" value="WFR94112.1"/>
    <property type="molecule type" value="Genomic_DNA"/>
</dbReference>
<dbReference type="RefSeq" id="WP_111222777.1">
    <property type="nucleotide sequence ID" value="NZ_CP117255.1"/>
</dbReference>
<sequence>MKINLSRTLLLFGLVVGAGLLVSIGLQTYAIEKLKVNGPIYKSIVEGKDLVADILPPPLYLIETYMLANEIGSNPDLYAVNAGKIRSLRKDYDERRAYWRASGLPDGIKNELENDVLAKGDLFWKVMDERFLSTDSSVDRHVALMELKDAFHTHEAAVLELVKMSDALSAAQEAETARMSFSLMSLALGAGGLSVVVFLAGLVTIRQRAIRPITKMTTAMSKMAGGNLDEAAPYADRTDEIGAMSAALNVFRTAGLENRSLHDQAEASRAQTETERRGREAERLEEARQVKMVIDALGAGLGRLAQCNMQTTIDASFSEQFEPLRADFNNSLANFQTTLEEVLQKTRLVHGNGTEMQEAAHSLSKRTEEQASALEETSAALEEVTATVRSSSERSLETRNLVADAKQCAQASITTVQESVAAMNRIQAASGEITQIIGVIDEIAFQTNLLALNAGVEAARAGDQGKGFAVVAHEVRELAQRSAKAAKEIKTLIVNSSNEVSTGVRLVGETGIALRKIEGFVADIDAKVEAIATSSVEQATGLQEISSAVNALDQMTQRNAAMAEETTALSNELFSGSSVLTELVGRFKLNRTTTLHHEGTEADDFALAGKRHLRRA</sequence>
<protein>
    <submittedName>
        <fullName evidence="8">Methyl-accepting chemotaxis protein</fullName>
    </submittedName>
</protein>
<dbReference type="PROSITE" id="PS50111">
    <property type="entry name" value="CHEMOTAXIS_TRANSDUC_2"/>
    <property type="match status" value="1"/>
</dbReference>
<dbReference type="KEGG" id="rtu:PR017_09635"/>
<evidence type="ECO:0000313" key="9">
    <source>
        <dbReference type="Proteomes" id="UP000249499"/>
    </source>
</evidence>
<evidence type="ECO:0000256" key="4">
    <source>
        <dbReference type="SAM" id="MobiDB-lite"/>
    </source>
</evidence>
<dbReference type="InterPro" id="IPR004089">
    <property type="entry name" value="MCPsignal_dom"/>
</dbReference>
<dbReference type="GO" id="GO:0016020">
    <property type="term" value="C:membrane"/>
    <property type="evidence" value="ECO:0007669"/>
    <property type="project" value="InterPro"/>
</dbReference>
<dbReference type="Proteomes" id="UP000249499">
    <property type="component" value="Chromosome"/>
</dbReference>
<dbReference type="SMART" id="SM00304">
    <property type="entry name" value="HAMP"/>
    <property type="match status" value="1"/>
</dbReference>
<evidence type="ECO:0000256" key="2">
    <source>
        <dbReference type="ARBA" id="ARBA00029447"/>
    </source>
</evidence>
<keyword evidence="1" id="KW-0145">Chemotaxis</keyword>
<dbReference type="PANTHER" id="PTHR43531:SF11">
    <property type="entry name" value="METHYL-ACCEPTING CHEMOTAXIS PROTEIN 3"/>
    <property type="match status" value="1"/>
</dbReference>
<dbReference type="CDD" id="cd11386">
    <property type="entry name" value="MCP_signal"/>
    <property type="match status" value="1"/>
</dbReference>
<keyword evidence="5" id="KW-0812">Transmembrane</keyword>
<dbReference type="AlphaFoldDB" id="A0AAF1K879"/>
<evidence type="ECO:0000313" key="8">
    <source>
        <dbReference type="EMBL" id="WFR94112.1"/>
    </source>
</evidence>
<dbReference type="Gene3D" id="1.10.287.950">
    <property type="entry name" value="Methyl-accepting chemotaxis protein"/>
    <property type="match status" value="1"/>
</dbReference>
<evidence type="ECO:0000256" key="3">
    <source>
        <dbReference type="PROSITE-ProRule" id="PRU00284"/>
    </source>
</evidence>
<evidence type="ECO:0000256" key="1">
    <source>
        <dbReference type="ARBA" id="ARBA00022500"/>
    </source>
</evidence>
<name>A0AAF1K879_9HYPH</name>
<evidence type="ECO:0000259" key="6">
    <source>
        <dbReference type="PROSITE" id="PS50111"/>
    </source>
</evidence>
<reference evidence="8 9" key="1">
    <citation type="journal article" date="2018" name="Sci. Rep.">
        <title>Rhizobium tumorigenes sp. nov., a novel plant tumorigenic bacterium isolated from cane gall tumors on thornless blackberry.</title>
        <authorList>
            <person name="Kuzmanovi N."/>
            <person name="Smalla K."/>
            <person name="Gronow S."/>
            <person name="PuBawska J."/>
        </authorList>
    </citation>
    <scope>NUCLEOTIDE SEQUENCE [LARGE SCALE GENOMIC DNA]</scope>
    <source>
        <strain evidence="8 9">1078</strain>
    </source>
</reference>
<dbReference type="Pfam" id="PF00672">
    <property type="entry name" value="HAMP"/>
    <property type="match status" value="1"/>
</dbReference>
<proteinExistence type="inferred from homology"/>
<feature type="domain" description="HAMP" evidence="7">
    <location>
        <begin position="207"/>
        <end position="260"/>
    </location>
</feature>
<dbReference type="InterPro" id="IPR003660">
    <property type="entry name" value="HAMP_dom"/>
</dbReference>
<dbReference type="InterPro" id="IPR051310">
    <property type="entry name" value="MCP_chemotaxis"/>
</dbReference>
<dbReference type="CDD" id="cd06225">
    <property type="entry name" value="HAMP"/>
    <property type="match status" value="1"/>
</dbReference>
<feature type="transmembrane region" description="Helical" evidence="5">
    <location>
        <begin position="181"/>
        <end position="205"/>
    </location>
</feature>
<dbReference type="SUPFAM" id="SSF158472">
    <property type="entry name" value="HAMP domain-like"/>
    <property type="match status" value="1"/>
</dbReference>
<evidence type="ECO:0000256" key="5">
    <source>
        <dbReference type="SAM" id="Phobius"/>
    </source>
</evidence>
<keyword evidence="3" id="KW-0807">Transducer</keyword>
<dbReference type="PANTHER" id="PTHR43531">
    <property type="entry name" value="PROTEIN ICFG"/>
    <property type="match status" value="1"/>
</dbReference>
<keyword evidence="9" id="KW-1185">Reference proteome</keyword>
<evidence type="ECO:0000259" key="7">
    <source>
        <dbReference type="PROSITE" id="PS50885"/>
    </source>
</evidence>
<accession>A0AAF1K879</accession>
<keyword evidence="5" id="KW-0472">Membrane</keyword>
<organism evidence="8 9">
    <name type="scientific">Rhizobium tumorigenes</name>
    <dbReference type="NCBI Taxonomy" id="2041385"/>
    <lineage>
        <taxon>Bacteria</taxon>
        <taxon>Pseudomonadati</taxon>
        <taxon>Pseudomonadota</taxon>
        <taxon>Alphaproteobacteria</taxon>
        <taxon>Hyphomicrobiales</taxon>
        <taxon>Rhizobiaceae</taxon>
        <taxon>Rhizobium/Agrobacterium group</taxon>
        <taxon>Rhizobium</taxon>
    </lineage>
</organism>
<dbReference type="Pfam" id="PF00015">
    <property type="entry name" value="MCPsignal"/>
    <property type="match status" value="1"/>
</dbReference>
<keyword evidence="5" id="KW-1133">Transmembrane helix</keyword>
<dbReference type="GO" id="GO:0006935">
    <property type="term" value="P:chemotaxis"/>
    <property type="evidence" value="ECO:0007669"/>
    <property type="project" value="UniProtKB-KW"/>
</dbReference>
<dbReference type="SMART" id="SM00283">
    <property type="entry name" value="MA"/>
    <property type="match status" value="1"/>
</dbReference>
<dbReference type="SUPFAM" id="SSF58104">
    <property type="entry name" value="Methyl-accepting chemotaxis protein (MCP) signaling domain"/>
    <property type="match status" value="1"/>
</dbReference>
<feature type="domain" description="HAMP" evidence="7">
    <location>
        <begin position="288"/>
        <end position="340"/>
    </location>
</feature>
<gene>
    <name evidence="8" type="ORF">PR017_09635</name>
</gene>
<comment type="similarity">
    <text evidence="2">Belongs to the methyl-accepting chemotaxis (MCP) protein family.</text>
</comment>
<feature type="domain" description="Methyl-accepting transducer" evidence="6">
    <location>
        <begin position="345"/>
        <end position="574"/>
    </location>
</feature>
<feature type="region of interest" description="Disordered" evidence="4">
    <location>
        <begin position="261"/>
        <end position="283"/>
    </location>
</feature>
<reference evidence="9" key="2">
    <citation type="journal article" date="2023" name="MicrobiologyOpen">
        <title>Genomics of the tumorigenes clade of the family Rhizobiaceae and description of Rhizobium rhododendri sp. nov.</title>
        <authorList>
            <person name="Kuzmanovic N."/>
            <person name="diCenzo G.C."/>
            <person name="Bunk B."/>
            <person name="Sproeer C."/>
            <person name="Fruehling A."/>
            <person name="Neumann-Schaal M."/>
            <person name="Overmann J."/>
            <person name="Smalla K."/>
        </authorList>
    </citation>
    <scope>NUCLEOTIDE SEQUENCE [LARGE SCALE GENOMIC DNA]</scope>
    <source>
        <strain evidence="9">1078</strain>
    </source>
</reference>
<dbReference type="PROSITE" id="PS50885">
    <property type="entry name" value="HAMP"/>
    <property type="match status" value="2"/>
</dbReference>
<dbReference type="GO" id="GO:0007165">
    <property type="term" value="P:signal transduction"/>
    <property type="evidence" value="ECO:0007669"/>
    <property type="project" value="UniProtKB-KW"/>
</dbReference>